<keyword evidence="6 8" id="KW-0472">Membrane</keyword>
<feature type="compositionally biased region" description="Polar residues" evidence="9">
    <location>
        <begin position="339"/>
        <end position="359"/>
    </location>
</feature>
<evidence type="ECO:0000256" key="6">
    <source>
        <dbReference type="ARBA" id="ARBA00023136"/>
    </source>
</evidence>
<feature type="region of interest" description="Disordered" evidence="9">
    <location>
        <begin position="295"/>
        <end position="318"/>
    </location>
</feature>
<organism evidence="12 13">
    <name type="scientific">Triticum turgidum subsp. durum</name>
    <name type="common">Durum wheat</name>
    <name type="synonym">Triticum durum</name>
    <dbReference type="NCBI Taxonomy" id="4567"/>
    <lineage>
        <taxon>Eukaryota</taxon>
        <taxon>Viridiplantae</taxon>
        <taxon>Streptophyta</taxon>
        <taxon>Embryophyta</taxon>
        <taxon>Tracheophyta</taxon>
        <taxon>Spermatophyta</taxon>
        <taxon>Magnoliopsida</taxon>
        <taxon>Liliopsida</taxon>
        <taxon>Poales</taxon>
        <taxon>Poaceae</taxon>
        <taxon>BOP clade</taxon>
        <taxon>Pooideae</taxon>
        <taxon>Triticodae</taxon>
        <taxon>Triticeae</taxon>
        <taxon>Triticinae</taxon>
        <taxon>Triticum</taxon>
    </lineage>
</organism>
<evidence type="ECO:0000256" key="7">
    <source>
        <dbReference type="ARBA" id="ARBA00023180"/>
    </source>
</evidence>
<feature type="domain" description="CNNM transmembrane" evidence="11">
    <location>
        <begin position="1"/>
        <end position="177"/>
    </location>
</feature>
<dbReference type="PANTHER" id="PTHR12064">
    <property type="entry name" value="METAL TRANSPORTER CNNM"/>
    <property type="match status" value="1"/>
</dbReference>
<evidence type="ECO:0000256" key="10">
    <source>
        <dbReference type="SAM" id="Phobius"/>
    </source>
</evidence>
<protein>
    <recommendedName>
        <fullName evidence="11">CNNM transmembrane domain-containing protein</fullName>
    </recommendedName>
</protein>
<sequence>MPERPSCLFRCSSQTRQRAPSVVPIDGRLKLNTYAVVDNSGGHVVASAILPVVKKQHQLLVTLLLCNACAMEALPIFLDRIFNPVLAIILSVTFVLAFGEVIPQAICTRYGLAVGASFVWLVRTVMVIAYPIAYPIGKLLDFALGHESALFRRAQLKALVSIHSKAAGKGGELTHDETTIISGALDLTEKTAEEAMTPIESTFSLDVDSKLDWETIGTILARGHSRVPVYSGSPRNVIGLLLVKSLLTVRAEIETPVSAVSIRRIPRVPSDMPLYDILNEFQKGGSHMAAVVKAKPKNAPPQDKTEPGMESAGATQLTAPLLGSTDERVDTIIVDTERQQNMQVNRNKAHSMQSNDTPSNALAQLSEDMDNGSVIGIITLEDVFEELLQGSQGQGQPGQQPTGILKKPSGDSNKSKNKVSLVEPLL</sequence>
<dbReference type="SUPFAM" id="SSF54631">
    <property type="entry name" value="CBS-domain pair"/>
    <property type="match status" value="1"/>
</dbReference>
<dbReference type="PANTHER" id="PTHR12064:SF66">
    <property type="entry name" value="CNNM TRANSMEMBRANE DOMAIN-CONTAINING PROTEIN"/>
    <property type="match status" value="1"/>
</dbReference>
<evidence type="ECO:0000256" key="5">
    <source>
        <dbReference type="ARBA" id="ARBA00023122"/>
    </source>
</evidence>
<evidence type="ECO:0000256" key="3">
    <source>
        <dbReference type="ARBA" id="ARBA00022737"/>
    </source>
</evidence>
<reference evidence="12 13" key="1">
    <citation type="submission" date="2017-09" db="EMBL/GenBank/DDBJ databases">
        <authorList>
            <consortium name="International Durum Wheat Genome Sequencing Consortium (IDWGSC)"/>
            <person name="Milanesi L."/>
        </authorList>
    </citation>
    <scope>NUCLEOTIDE SEQUENCE [LARGE SCALE GENOMIC DNA]</scope>
    <source>
        <strain evidence="13">cv. Svevo</strain>
    </source>
</reference>
<dbReference type="GO" id="GO:0016020">
    <property type="term" value="C:membrane"/>
    <property type="evidence" value="ECO:0007669"/>
    <property type="project" value="UniProtKB-SubCell"/>
</dbReference>
<dbReference type="Pfam" id="PF01595">
    <property type="entry name" value="CNNM"/>
    <property type="match status" value="1"/>
</dbReference>
<dbReference type="PROSITE" id="PS51846">
    <property type="entry name" value="CNNM"/>
    <property type="match status" value="1"/>
</dbReference>
<feature type="region of interest" description="Disordered" evidence="9">
    <location>
        <begin position="388"/>
        <end position="426"/>
    </location>
</feature>
<keyword evidence="3" id="KW-0677">Repeat</keyword>
<comment type="subcellular location">
    <subcellularLocation>
        <location evidence="1">Membrane</location>
        <topology evidence="1">Multi-pass membrane protein</topology>
    </subcellularLocation>
</comment>
<keyword evidence="2 8" id="KW-0812">Transmembrane</keyword>
<feature type="region of interest" description="Disordered" evidence="9">
    <location>
        <begin position="338"/>
        <end position="359"/>
    </location>
</feature>
<dbReference type="CDD" id="cd04590">
    <property type="entry name" value="CBS_pair_CorC_HlyC_assoc"/>
    <property type="match status" value="1"/>
</dbReference>
<dbReference type="EMBL" id="LT934124">
    <property type="protein sequence ID" value="VAI92355.1"/>
    <property type="molecule type" value="Genomic_DNA"/>
</dbReference>
<keyword evidence="7" id="KW-0325">Glycoprotein</keyword>
<feature type="transmembrane region" description="Helical" evidence="10">
    <location>
        <begin position="110"/>
        <end position="133"/>
    </location>
</feature>
<dbReference type="Proteomes" id="UP000324705">
    <property type="component" value="Chromosome 7B"/>
</dbReference>
<evidence type="ECO:0000256" key="9">
    <source>
        <dbReference type="SAM" id="MobiDB-lite"/>
    </source>
</evidence>
<dbReference type="GO" id="GO:0030026">
    <property type="term" value="P:intracellular manganese ion homeostasis"/>
    <property type="evidence" value="ECO:0007669"/>
    <property type="project" value="TreeGrafter"/>
</dbReference>
<accession>A0A9R1C4U0</accession>
<dbReference type="Gramene" id="TRITD7Bv1G201890.2">
    <property type="protein sequence ID" value="TRITD7Bv1G201890.2"/>
    <property type="gene ID" value="TRITD7Bv1G201890"/>
</dbReference>
<dbReference type="GO" id="GO:0005737">
    <property type="term" value="C:cytoplasm"/>
    <property type="evidence" value="ECO:0007669"/>
    <property type="project" value="TreeGrafter"/>
</dbReference>
<name>A0A9R1C4U0_TRITD</name>
<gene>
    <name evidence="12" type="ORF">TRITD_7Bv1G201890</name>
</gene>
<dbReference type="GO" id="GO:0010960">
    <property type="term" value="P:magnesium ion homeostasis"/>
    <property type="evidence" value="ECO:0007669"/>
    <property type="project" value="InterPro"/>
</dbReference>
<evidence type="ECO:0000256" key="4">
    <source>
        <dbReference type="ARBA" id="ARBA00022989"/>
    </source>
</evidence>
<keyword evidence="13" id="KW-1185">Reference proteome</keyword>
<dbReference type="InterPro" id="IPR002550">
    <property type="entry name" value="CNNM"/>
</dbReference>
<dbReference type="AlphaFoldDB" id="A0A9R1C4U0"/>
<dbReference type="InterPro" id="IPR044751">
    <property type="entry name" value="Ion_transp-like_CBS"/>
</dbReference>
<evidence type="ECO:0000256" key="2">
    <source>
        <dbReference type="ARBA" id="ARBA00022692"/>
    </source>
</evidence>
<evidence type="ECO:0000313" key="12">
    <source>
        <dbReference type="EMBL" id="VAI92355.1"/>
    </source>
</evidence>
<evidence type="ECO:0000259" key="11">
    <source>
        <dbReference type="PROSITE" id="PS51846"/>
    </source>
</evidence>
<dbReference type="Gene3D" id="3.10.580.10">
    <property type="entry name" value="CBS-domain"/>
    <property type="match status" value="1"/>
</dbReference>
<dbReference type="FunFam" id="3.10.580.10:FF:000021">
    <property type="entry name" value="DUF21 domain-containing protein At4g14240-like"/>
    <property type="match status" value="1"/>
</dbReference>
<keyword evidence="4 8" id="KW-1133">Transmembrane helix</keyword>
<evidence type="ECO:0000256" key="1">
    <source>
        <dbReference type="ARBA" id="ARBA00004141"/>
    </source>
</evidence>
<dbReference type="InterPro" id="IPR045095">
    <property type="entry name" value="ACDP"/>
</dbReference>
<proteinExistence type="predicted"/>
<feature type="transmembrane region" description="Helical" evidence="10">
    <location>
        <begin position="84"/>
        <end position="103"/>
    </location>
</feature>
<evidence type="ECO:0000256" key="8">
    <source>
        <dbReference type="PROSITE-ProRule" id="PRU01193"/>
    </source>
</evidence>
<dbReference type="InterPro" id="IPR046342">
    <property type="entry name" value="CBS_dom_sf"/>
</dbReference>
<evidence type="ECO:0000313" key="13">
    <source>
        <dbReference type="Proteomes" id="UP000324705"/>
    </source>
</evidence>
<keyword evidence="5" id="KW-0129">CBS domain</keyword>